<keyword evidence="2" id="KW-0677">Repeat</keyword>
<feature type="region of interest" description="Disordered" evidence="4">
    <location>
        <begin position="565"/>
        <end position="631"/>
    </location>
</feature>
<dbReference type="PROSITE" id="PS50082">
    <property type="entry name" value="WD_REPEATS_2"/>
    <property type="match status" value="2"/>
</dbReference>
<sequence>MVFFPPSWVPKLPSPPDSVPVWQFMLDDAYGRHPLKSSRNPFTCGISGRTFTAVEMVERTDRLARALSKEFGWQPNQGTEWDKVAGIFALNTVDSMTLAYAVHRLDGLVSPANAAYSASELEFQLKNSGAKALFTCMPLLETSLQAAKGAGIPNNRIYILEMPKEFSGDKSVPFKTVGQLIAEGEKLPQLAKQKWEKGQGARQTAYLCYSSGTSGLPKGVMISHHNVISNVVQIKTFEQPMRDARPPEKKTEVALALLPLSHIYGLVVIAQASSYRGDACIILPKFELQSYLNAIQTHKIQTLYLVPPIIILMAKSNQACSKYDLSSVNGIFTGAAPLGAETAEELQKLYPSWKIRQGYGLTETCTVVCSSPETDIWFGSSGSLLPGYKAKIMSLEGVEITGYNQPGELVVQSPSVVLGYLNNPKANKETFLDDTDGNGRWMRTGDEAEIRKAPSGNEHVFIVDRIKELIKVKGLQVAPAELEAHLLTHPAVADCAVISAPDDAAGEVPKAFVVKSSSVGIEDNDRMVAKEIAKHVQDHKARHKWLKGGVEFIDVIPKSPSGKILRRLLRDKDKESRRKKGAKLMSSSHNPHQNEEEEEEPAMLSADEAAEEYADGDGDAAMDSGSDADPNEDEIMEEIALQNDSSAHFDLHKDSIFTIAQHPLLPIIVATGGSEGEDLGGIGYIFDSTPAEDASPVLPEGWRSEPGERVERKGLEKIFTLEGHSDSINALTFTLPNGEFLLSGGLDGRLRAFAQQSKDGKKWAFVAEAQEVEEINWLAACPNPGVANTVALGANDGSVWVYTVDKDSKDAPLQIVQSYFLHTEACTAGAWSADGKLLATVSEDGSLYVWDVFGEGAAAGLTQGEGGAYVVGLTALDQRFAVEGGLFSVAVAPTGAFVVVGGAGGAIKVVGLPRLGTDASGSAPVGRAGAGASSKGKGGKQAGGKAAGSAASAGQAGQILADLQAQTDGIETLAFAPPPLTLLAAGSVDGSIALFDSAHRFAVRRHIKEAHEDYSVVKVEFVKNSRTGGWLLTSCGMDGVVRRWDTRGGTGIANSGFVREWKGHRGDGEGGGVLGFVEGDGTRIVTAGDDGISLVFEAPIA</sequence>
<reference evidence="7 8" key="1">
    <citation type="submission" date="2016-04" db="EMBL/GenBank/DDBJ databases">
        <title>A degradative enzymes factory behind the ericoid mycorrhizal symbiosis.</title>
        <authorList>
            <consortium name="DOE Joint Genome Institute"/>
            <person name="Martino E."/>
            <person name="Morin E."/>
            <person name="Grelet G."/>
            <person name="Kuo A."/>
            <person name="Kohler A."/>
            <person name="Daghino S."/>
            <person name="Barry K."/>
            <person name="Choi C."/>
            <person name="Cichocki N."/>
            <person name="Clum A."/>
            <person name="Copeland A."/>
            <person name="Hainaut M."/>
            <person name="Haridas S."/>
            <person name="Labutti K."/>
            <person name="Lindquist E."/>
            <person name="Lipzen A."/>
            <person name="Khouja H.-R."/>
            <person name="Murat C."/>
            <person name="Ohm R."/>
            <person name="Olson A."/>
            <person name="Spatafora J."/>
            <person name="Veneault-Fourrey C."/>
            <person name="Henrissat B."/>
            <person name="Grigoriev I."/>
            <person name="Martin F."/>
            <person name="Perotto S."/>
        </authorList>
    </citation>
    <scope>NUCLEOTIDE SEQUENCE [LARGE SCALE GENOMIC DNA]</scope>
    <source>
        <strain evidence="7 8">E</strain>
    </source>
</reference>
<feature type="region of interest" description="Disordered" evidence="4">
    <location>
        <begin position="921"/>
        <end position="947"/>
    </location>
</feature>
<dbReference type="InterPro" id="IPR001680">
    <property type="entry name" value="WD40_rpt"/>
</dbReference>
<dbReference type="EMBL" id="KZ613779">
    <property type="protein sequence ID" value="PMD63809.1"/>
    <property type="molecule type" value="Genomic_DNA"/>
</dbReference>
<keyword evidence="1 3" id="KW-0853">WD repeat</keyword>
<organism evidence="7 8">
    <name type="scientific">Hyaloscypha bicolor E</name>
    <dbReference type="NCBI Taxonomy" id="1095630"/>
    <lineage>
        <taxon>Eukaryota</taxon>
        <taxon>Fungi</taxon>
        <taxon>Dikarya</taxon>
        <taxon>Ascomycota</taxon>
        <taxon>Pezizomycotina</taxon>
        <taxon>Leotiomycetes</taxon>
        <taxon>Helotiales</taxon>
        <taxon>Hyaloscyphaceae</taxon>
        <taxon>Hyaloscypha</taxon>
        <taxon>Hyaloscypha bicolor</taxon>
    </lineage>
</organism>
<dbReference type="Proteomes" id="UP000235371">
    <property type="component" value="Unassembled WGS sequence"/>
</dbReference>
<dbReference type="STRING" id="1095630.A0A2J6TLB1"/>
<evidence type="ECO:0000256" key="2">
    <source>
        <dbReference type="ARBA" id="ARBA00022737"/>
    </source>
</evidence>
<dbReference type="InterPro" id="IPR000873">
    <property type="entry name" value="AMP-dep_synth/lig_dom"/>
</dbReference>
<dbReference type="InParanoid" id="A0A2J6TLB1"/>
<evidence type="ECO:0000259" key="5">
    <source>
        <dbReference type="Pfam" id="PF00501"/>
    </source>
</evidence>
<dbReference type="SUPFAM" id="SSF50978">
    <property type="entry name" value="WD40 repeat-like"/>
    <property type="match status" value="1"/>
</dbReference>
<dbReference type="PROSITE" id="PS00678">
    <property type="entry name" value="WD_REPEATS_1"/>
    <property type="match status" value="1"/>
</dbReference>
<dbReference type="CDD" id="cd05911">
    <property type="entry name" value="Firefly_Luc_like"/>
    <property type="match status" value="1"/>
</dbReference>
<dbReference type="Gene3D" id="2.30.38.10">
    <property type="entry name" value="Luciferase, Domain 3"/>
    <property type="match status" value="1"/>
</dbReference>
<feature type="repeat" description="WD" evidence="3">
    <location>
        <begin position="819"/>
        <end position="852"/>
    </location>
</feature>
<dbReference type="Gene3D" id="3.40.50.980">
    <property type="match status" value="2"/>
</dbReference>
<name>A0A2J6TLB1_9HELO</name>
<feature type="domain" description="AMP-binding enzyme C-terminal" evidence="6">
    <location>
        <begin position="481"/>
        <end position="563"/>
    </location>
</feature>
<accession>A0A2J6TLB1</accession>
<gene>
    <name evidence="7" type="ORF">K444DRAFT_584173</name>
</gene>
<feature type="compositionally biased region" description="Acidic residues" evidence="4">
    <location>
        <begin position="608"/>
        <end position="620"/>
    </location>
</feature>
<dbReference type="InterPro" id="IPR045851">
    <property type="entry name" value="AMP-bd_C_sf"/>
</dbReference>
<proteinExistence type="predicted"/>
<keyword evidence="8" id="KW-1185">Reference proteome</keyword>
<dbReference type="GeneID" id="36585931"/>
<evidence type="ECO:0000313" key="7">
    <source>
        <dbReference type="EMBL" id="PMD63809.1"/>
    </source>
</evidence>
<dbReference type="Pfam" id="PF00501">
    <property type="entry name" value="AMP-binding"/>
    <property type="match status" value="1"/>
</dbReference>
<evidence type="ECO:0000256" key="1">
    <source>
        <dbReference type="ARBA" id="ARBA00022574"/>
    </source>
</evidence>
<dbReference type="InterPro" id="IPR020845">
    <property type="entry name" value="AMP-binding_CS"/>
</dbReference>
<dbReference type="GO" id="GO:0016405">
    <property type="term" value="F:CoA-ligase activity"/>
    <property type="evidence" value="ECO:0007669"/>
    <property type="project" value="TreeGrafter"/>
</dbReference>
<dbReference type="PANTHER" id="PTHR24096:SF422">
    <property type="entry name" value="BCDNA.GH02901"/>
    <property type="match status" value="1"/>
</dbReference>
<evidence type="ECO:0000313" key="8">
    <source>
        <dbReference type="Proteomes" id="UP000235371"/>
    </source>
</evidence>
<dbReference type="Pfam" id="PF13193">
    <property type="entry name" value="AMP-binding_C"/>
    <property type="match status" value="1"/>
</dbReference>
<dbReference type="SUPFAM" id="SSF56801">
    <property type="entry name" value="Acetyl-CoA synthetase-like"/>
    <property type="match status" value="1"/>
</dbReference>
<dbReference type="RefSeq" id="XP_024740713.1">
    <property type="nucleotide sequence ID" value="XM_024877854.1"/>
</dbReference>
<dbReference type="Pfam" id="PF00400">
    <property type="entry name" value="WD40"/>
    <property type="match status" value="3"/>
</dbReference>
<evidence type="ECO:0000259" key="6">
    <source>
        <dbReference type="Pfam" id="PF13193"/>
    </source>
</evidence>
<dbReference type="InterPro" id="IPR025110">
    <property type="entry name" value="AMP-bd_C"/>
</dbReference>
<dbReference type="PROSITE" id="PS00455">
    <property type="entry name" value="AMP_BINDING"/>
    <property type="match status" value="1"/>
</dbReference>
<dbReference type="AlphaFoldDB" id="A0A2J6TLB1"/>
<protein>
    <submittedName>
        <fullName evidence="7">Acetyl-CoA synthetase-like protein</fullName>
    </submittedName>
</protein>
<evidence type="ECO:0000256" key="4">
    <source>
        <dbReference type="SAM" id="MobiDB-lite"/>
    </source>
</evidence>
<dbReference type="PROSITE" id="PS50294">
    <property type="entry name" value="WD_REPEATS_REGION"/>
    <property type="match status" value="1"/>
</dbReference>
<dbReference type="SMART" id="SM00320">
    <property type="entry name" value="WD40"/>
    <property type="match status" value="7"/>
</dbReference>
<dbReference type="OrthoDB" id="6509636at2759"/>
<dbReference type="InterPro" id="IPR015943">
    <property type="entry name" value="WD40/YVTN_repeat-like_dom_sf"/>
</dbReference>
<dbReference type="InterPro" id="IPR019775">
    <property type="entry name" value="WD40_repeat_CS"/>
</dbReference>
<dbReference type="PANTHER" id="PTHR24096">
    <property type="entry name" value="LONG-CHAIN-FATTY-ACID--COA LIGASE"/>
    <property type="match status" value="1"/>
</dbReference>
<dbReference type="InterPro" id="IPR036322">
    <property type="entry name" value="WD40_repeat_dom_sf"/>
</dbReference>
<feature type="repeat" description="WD" evidence="3">
    <location>
        <begin position="721"/>
        <end position="753"/>
    </location>
</feature>
<feature type="domain" description="AMP-dependent synthetase/ligase" evidence="5">
    <location>
        <begin position="47"/>
        <end position="421"/>
    </location>
</feature>
<evidence type="ECO:0000256" key="3">
    <source>
        <dbReference type="PROSITE-ProRule" id="PRU00221"/>
    </source>
</evidence>
<dbReference type="Gene3D" id="2.130.10.10">
    <property type="entry name" value="YVTN repeat-like/Quinoprotein amine dehydrogenase"/>
    <property type="match status" value="1"/>
</dbReference>
<dbReference type="Gene3D" id="3.30.300.30">
    <property type="match status" value="1"/>
</dbReference>